<keyword evidence="2" id="KW-0378">Hydrolase</keyword>
<dbReference type="Proteomes" id="UP001252613">
    <property type="component" value="Unassembled WGS sequence"/>
</dbReference>
<organism evidence="2 3">
    <name type="scientific">Pseudomonas brassicacearum</name>
    <dbReference type="NCBI Taxonomy" id="930166"/>
    <lineage>
        <taxon>Bacteria</taxon>
        <taxon>Pseudomonadati</taxon>
        <taxon>Pseudomonadota</taxon>
        <taxon>Gammaproteobacteria</taxon>
        <taxon>Pseudomonadales</taxon>
        <taxon>Pseudomonadaceae</taxon>
        <taxon>Pseudomonas</taxon>
    </lineage>
</organism>
<dbReference type="GO" id="GO:0012505">
    <property type="term" value="C:endomembrane system"/>
    <property type="evidence" value="ECO:0007669"/>
    <property type="project" value="TreeGrafter"/>
</dbReference>
<sequence>MSMFNPDTLTLREMAGLLRRGALTSVTLLEFYLQRIAERNPQINALIQLAPVEQLRRQAREADEMARVGQISGPLHGIPITIKDVLHVRGFKMSRGVGELMGDVSQEDATTVARLRQAGAIIMGVSNVSELCMAFETENLIYGRTLNPHDLRRSAGGSSGGEAAAIAAGCSPAGLASDACGSVRIPAHFNGICGLKLTQGRVPLTGQFPHDRSGLFHMTSAFGVLGRYVDDLALLGQLISGADGHDPDTVDVPFAASEPLAELRVALFSASSRTPVSAAVSQVLQQVERCLGPVVAQVSTVEPPMLGEACDVLWRVFITGADAGRGWRQLFDAMDKRHFTAPIAQLLDMSETVKLSVDDVKRDWIMIDTFRYQLAKFFKQHDLFICPVFPDVAFHHGQSLVDRDRYAFVFPFSLSGSPAVVIRAGFDPATGMPIGIQIVGPHWQEERLLAVAGFLERELERWSAVEPREASTC</sequence>
<dbReference type="InterPro" id="IPR023631">
    <property type="entry name" value="Amidase_dom"/>
</dbReference>
<feature type="domain" description="Amidase" evidence="1">
    <location>
        <begin position="28"/>
        <end position="449"/>
    </location>
</feature>
<gene>
    <name evidence="2" type="ORF">J2W43_002916</name>
</gene>
<comment type="caution">
    <text evidence="2">The sequence shown here is derived from an EMBL/GenBank/DDBJ whole genome shotgun (WGS) entry which is preliminary data.</text>
</comment>
<name>A0AAW8MB16_9PSED</name>
<dbReference type="EC" id="3.5.1.4" evidence="2"/>
<dbReference type="GO" id="GO:0004040">
    <property type="term" value="F:amidase activity"/>
    <property type="evidence" value="ECO:0007669"/>
    <property type="project" value="UniProtKB-EC"/>
</dbReference>
<dbReference type="Gene3D" id="3.90.1300.10">
    <property type="entry name" value="Amidase signature (AS) domain"/>
    <property type="match status" value="1"/>
</dbReference>
<proteinExistence type="predicted"/>
<evidence type="ECO:0000259" key="1">
    <source>
        <dbReference type="Pfam" id="PF01425"/>
    </source>
</evidence>
<accession>A0AAW8MB16</accession>
<dbReference type="Pfam" id="PF01425">
    <property type="entry name" value="Amidase"/>
    <property type="match status" value="1"/>
</dbReference>
<evidence type="ECO:0000313" key="3">
    <source>
        <dbReference type="Proteomes" id="UP001252613"/>
    </source>
</evidence>
<evidence type="ECO:0000313" key="2">
    <source>
        <dbReference type="EMBL" id="MDR6958929.1"/>
    </source>
</evidence>
<dbReference type="SUPFAM" id="SSF75304">
    <property type="entry name" value="Amidase signature (AS) enzymes"/>
    <property type="match status" value="1"/>
</dbReference>
<dbReference type="EMBL" id="JAVDVC010000005">
    <property type="protein sequence ID" value="MDR6958929.1"/>
    <property type="molecule type" value="Genomic_DNA"/>
</dbReference>
<dbReference type="AlphaFoldDB" id="A0AAW8MB16"/>
<protein>
    <submittedName>
        <fullName evidence="2">Amidase</fullName>
        <ecNumber evidence="2">3.5.1.4</ecNumber>
    </submittedName>
</protein>
<dbReference type="InterPro" id="IPR036928">
    <property type="entry name" value="AS_sf"/>
</dbReference>
<dbReference type="InterPro" id="IPR052739">
    <property type="entry name" value="FAAH2"/>
</dbReference>
<reference evidence="2" key="1">
    <citation type="submission" date="2023-07" db="EMBL/GenBank/DDBJ databases">
        <title>Sorghum-associated microbial communities from plants grown in Nebraska, USA.</title>
        <authorList>
            <person name="Schachtman D."/>
        </authorList>
    </citation>
    <scope>NUCLEOTIDE SEQUENCE</scope>
    <source>
        <strain evidence="2">3432</strain>
    </source>
</reference>
<dbReference type="PANTHER" id="PTHR43372">
    <property type="entry name" value="FATTY-ACID AMIDE HYDROLASE"/>
    <property type="match status" value="1"/>
</dbReference>
<dbReference type="PANTHER" id="PTHR43372:SF4">
    <property type="entry name" value="FATTY-ACID AMIDE HYDROLASE 2"/>
    <property type="match status" value="1"/>
</dbReference>